<sequence length="68" mass="7179">MSLSRVDVPHCPGFATQPVVFHMAYTPLCAASTSTPFLRALGNAGSGYGNGMTNDSLPQPTHTSTTFY</sequence>
<keyword evidence="2" id="KW-1185">Reference proteome</keyword>
<accession>A0AAV2P1K9</accession>
<dbReference type="Proteomes" id="UP001497644">
    <property type="component" value="Chromosome 7"/>
</dbReference>
<name>A0AAV2P1K9_9HYME</name>
<dbReference type="AlphaFoldDB" id="A0AAV2P1K9"/>
<reference evidence="1" key="1">
    <citation type="submission" date="2024-04" db="EMBL/GenBank/DDBJ databases">
        <authorList>
            <consortium name="Molecular Ecology Group"/>
        </authorList>
    </citation>
    <scope>NUCLEOTIDE SEQUENCE</scope>
</reference>
<proteinExistence type="predicted"/>
<evidence type="ECO:0000313" key="2">
    <source>
        <dbReference type="Proteomes" id="UP001497644"/>
    </source>
</evidence>
<evidence type="ECO:0000313" key="1">
    <source>
        <dbReference type="EMBL" id="CAL1686799.1"/>
    </source>
</evidence>
<protein>
    <submittedName>
        <fullName evidence="1">Uncharacterized protein</fullName>
    </submittedName>
</protein>
<gene>
    <name evidence="1" type="ORF">LPLAT_LOCUS12123</name>
</gene>
<organism evidence="1 2">
    <name type="scientific">Lasius platythorax</name>
    <dbReference type="NCBI Taxonomy" id="488582"/>
    <lineage>
        <taxon>Eukaryota</taxon>
        <taxon>Metazoa</taxon>
        <taxon>Ecdysozoa</taxon>
        <taxon>Arthropoda</taxon>
        <taxon>Hexapoda</taxon>
        <taxon>Insecta</taxon>
        <taxon>Pterygota</taxon>
        <taxon>Neoptera</taxon>
        <taxon>Endopterygota</taxon>
        <taxon>Hymenoptera</taxon>
        <taxon>Apocrita</taxon>
        <taxon>Aculeata</taxon>
        <taxon>Formicoidea</taxon>
        <taxon>Formicidae</taxon>
        <taxon>Formicinae</taxon>
        <taxon>Lasius</taxon>
        <taxon>Lasius</taxon>
    </lineage>
</organism>
<dbReference type="EMBL" id="OZ034830">
    <property type="protein sequence ID" value="CAL1686799.1"/>
    <property type="molecule type" value="Genomic_DNA"/>
</dbReference>